<dbReference type="EMBL" id="JBBDHD010000006">
    <property type="protein sequence ID" value="MFH7594223.1"/>
    <property type="molecule type" value="Genomic_DNA"/>
</dbReference>
<proteinExistence type="predicted"/>
<comment type="caution">
    <text evidence="2">The sequence shown here is derived from an EMBL/GenBank/DDBJ whole genome shotgun (WGS) entry which is preliminary data.</text>
</comment>
<dbReference type="InterPro" id="IPR000873">
    <property type="entry name" value="AMP-dep_synth/lig_dom"/>
</dbReference>
<evidence type="ECO:0000259" key="1">
    <source>
        <dbReference type="Pfam" id="PF00501"/>
    </source>
</evidence>
<accession>A0ABW7P7B3</accession>
<reference evidence="2 3" key="1">
    <citation type="submission" date="2024-03" db="EMBL/GenBank/DDBJ databases">
        <title>Whole genome sequencing of Streptomyces racemochromogenes, to identify antimicrobial biosynthetic gene clusters.</title>
        <authorList>
            <person name="Suryawanshi P."/>
            <person name="Krishnaraj P.U."/>
            <person name="Arun Y.P."/>
            <person name="Suryawanshi M.P."/>
            <person name="Rakshit O."/>
        </authorList>
    </citation>
    <scope>NUCLEOTIDE SEQUENCE [LARGE SCALE GENOMIC DNA]</scope>
    <source>
        <strain evidence="2 3">AUDT626</strain>
    </source>
</reference>
<dbReference type="Pfam" id="PF00501">
    <property type="entry name" value="AMP-binding"/>
    <property type="match status" value="1"/>
</dbReference>
<dbReference type="Gene3D" id="3.40.50.12780">
    <property type="entry name" value="N-terminal domain of ligase-like"/>
    <property type="match status" value="1"/>
</dbReference>
<sequence length="374" mass="39131">MCLDPAGPVIPAQGYATLSFDTLAERLGATAPAPPAAGGWHLPWDRLAPADAERVRGRLRAGEYAFDTSGVTGEPVRRVLSGELLLADAAHAARLLAPYAPEAVVSFVPPQHAYGASATVMLPALAGLPVWFWPGPDCPPPPVTARRVAVAAIPAAFRTLAGHPRWTASFERLVLLHGSAELPPEARQFREHPGAALIELLGSTETGAVAHRTGWDPHAPWTLLDDVAFSAPSVGAEGPLTVTGPRLASLPDGGRPDHHEMDDLVRRLGDRLFLRLGRRAHLVKVNGVRRDLGAIAARLRAALPGADVACVRAAGPPGGEAYDVLVAGGGPLTAEGVRAAARGLGAEPRRVRLVDRIPRGPLGKPLALPEEPPA</sequence>
<dbReference type="Proteomes" id="UP001610631">
    <property type="component" value="Unassembled WGS sequence"/>
</dbReference>
<gene>
    <name evidence="2" type="ORF">WDV06_03855</name>
</gene>
<organism evidence="2 3">
    <name type="scientific">Streptomyces racemochromogenes</name>
    <dbReference type="NCBI Taxonomy" id="67353"/>
    <lineage>
        <taxon>Bacteria</taxon>
        <taxon>Bacillati</taxon>
        <taxon>Actinomycetota</taxon>
        <taxon>Actinomycetes</taxon>
        <taxon>Kitasatosporales</taxon>
        <taxon>Streptomycetaceae</taxon>
        <taxon>Streptomyces</taxon>
    </lineage>
</organism>
<feature type="domain" description="AMP-dependent synthetase/ligase" evidence="1">
    <location>
        <begin position="68"/>
        <end position="224"/>
    </location>
</feature>
<dbReference type="RefSeq" id="WP_395508165.1">
    <property type="nucleotide sequence ID" value="NZ_JBBDHD010000006.1"/>
</dbReference>
<evidence type="ECO:0000313" key="3">
    <source>
        <dbReference type="Proteomes" id="UP001610631"/>
    </source>
</evidence>
<dbReference type="SUPFAM" id="SSF56801">
    <property type="entry name" value="Acetyl-CoA synthetase-like"/>
    <property type="match status" value="1"/>
</dbReference>
<evidence type="ECO:0000313" key="2">
    <source>
        <dbReference type="EMBL" id="MFH7594223.1"/>
    </source>
</evidence>
<dbReference type="InterPro" id="IPR042099">
    <property type="entry name" value="ANL_N_sf"/>
</dbReference>
<keyword evidence="3" id="KW-1185">Reference proteome</keyword>
<protein>
    <submittedName>
        <fullName evidence="2">AMP-binding protein</fullName>
    </submittedName>
</protein>
<name>A0ABW7P7B3_9ACTN</name>